<evidence type="ECO:0000259" key="11">
    <source>
        <dbReference type="Pfam" id="PF02823"/>
    </source>
</evidence>
<comment type="function">
    <text evidence="8">Produces ATP from ADP in the presence of a proton gradient across the membrane.</text>
</comment>
<keyword evidence="4 8" id="KW-0406">Ion transport</keyword>
<evidence type="ECO:0000259" key="10">
    <source>
        <dbReference type="Pfam" id="PF00401"/>
    </source>
</evidence>
<sequence>MLTFHLDIVSPDREFFDGDVEEIIFPVSNGYTSDGYMGVLAGHEPLVCPIGIGVLRIKQSGQWRDAAISGGFIEIRPQKVTILSDTVEWPEEIDARRAEAARRRAEERLRQRLSQEEYLRSQAALARALTRLRISNRKV</sequence>
<dbReference type="PANTHER" id="PTHR13822">
    <property type="entry name" value="ATP SYNTHASE DELTA/EPSILON CHAIN"/>
    <property type="match status" value="1"/>
</dbReference>
<keyword evidence="7 8" id="KW-0066">ATP synthesis</keyword>
<dbReference type="AlphaFoldDB" id="F3ZY77"/>
<comment type="subunit">
    <text evidence="8 9">F-type ATPases have 2 components, CF(1) - the catalytic core - and CF(0) - the membrane proton channel. CF(1) has five subunits: alpha(3), beta(3), gamma(1), delta(1), epsilon(1). CF(0) has three main subunits: a, b and c.</text>
</comment>
<dbReference type="NCBIfam" id="TIGR01216">
    <property type="entry name" value="ATP_synt_epsi"/>
    <property type="match status" value="1"/>
</dbReference>
<keyword evidence="3 8" id="KW-0813">Transport</keyword>
<dbReference type="eggNOG" id="COG0355">
    <property type="taxonomic scope" value="Bacteria"/>
</dbReference>
<dbReference type="Gene3D" id="2.60.15.10">
    <property type="entry name" value="F0F1 ATP synthase delta/epsilon subunit, N-terminal"/>
    <property type="match status" value="1"/>
</dbReference>
<dbReference type="Pfam" id="PF00401">
    <property type="entry name" value="ATP-synt_DE"/>
    <property type="match status" value="1"/>
</dbReference>
<dbReference type="OrthoDB" id="9804110at2"/>
<keyword evidence="8" id="KW-1003">Cell membrane</keyword>
<dbReference type="Proteomes" id="UP000008457">
    <property type="component" value="Chromosome"/>
</dbReference>
<evidence type="ECO:0000313" key="12">
    <source>
        <dbReference type="EMBL" id="AEE95602.1"/>
    </source>
</evidence>
<keyword evidence="5 8" id="KW-0472">Membrane</keyword>
<organism evidence="12 13">
    <name type="scientific">Mahella australiensis (strain DSM 15567 / CIP 107919 / 50-1 BON)</name>
    <dbReference type="NCBI Taxonomy" id="697281"/>
    <lineage>
        <taxon>Bacteria</taxon>
        <taxon>Bacillati</taxon>
        <taxon>Bacillota</taxon>
        <taxon>Clostridia</taxon>
        <taxon>Thermoanaerobacterales</taxon>
        <taxon>Thermoanaerobacterales Family IV. Incertae Sedis</taxon>
        <taxon>Mahella</taxon>
    </lineage>
</organism>
<feature type="domain" description="ATP synthase epsilon subunit C-terminal" evidence="10">
    <location>
        <begin position="91"/>
        <end position="135"/>
    </location>
</feature>
<keyword evidence="6 8" id="KW-0139">CF(1)</keyword>
<feature type="domain" description="ATP synthase F1 complex delta/epsilon subunit N-terminal" evidence="11">
    <location>
        <begin position="4"/>
        <end position="86"/>
    </location>
</feature>
<dbReference type="Pfam" id="PF02823">
    <property type="entry name" value="ATP-synt_DE_N"/>
    <property type="match status" value="1"/>
</dbReference>
<evidence type="ECO:0000256" key="7">
    <source>
        <dbReference type="ARBA" id="ARBA00023310"/>
    </source>
</evidence>
<evidence type="ECO:0000256" key="2">
    <source>
        <dbReference type="ARBA" id="ARBA00005712"/>
    </source>
</evidence>
<dbReference type="HOGENOM" id="CLU_084338_1_3_9"/>
<dbReference type="CDD" id="cd12152">
    <property type="entry name" value="F1-ATPase_delta"/>
    <property type="match status" value="1"/>
</dbReference>
<comment type="similarity">
    <text evidence="2 8 9">Belongs to the ATPase epsilon chain family.</text>
</comment>
<reference evidence="13" key="1">
    <citation type="submission" date="2010-11" db="EMBL/GenBank/DDBJ databases">
        <title>The complete genome of Mahella australiensis DSM 15567.</title>
        <authorList>
            <consortium name="US DOE Joint Genome Institute (JGI-PGF)"/>
            <person name="Lucas S."/>
            <person name="Copeland A."/>
            <person name="Lapidus A."/>
            <person name="Bruce D."/>
            <person name="Goodwin L."/>
            <person name="Pitluck S."/>
            <person name="Kyrpides N."/>
            <person name="Mavromatis K."/>
            <person name="Pagani I."/>
            <person name="Ivanova N."/>
            <person name="Teshima H."/>
            <person name="Brettin T."/>
            <person name="Detter J.C."/>
            <person name="Han C."/>
            <person name="Tapia R."/>
            <person name="Land M."/>
            <person name="Hauser L."/>
            <person name="Markowitz V."/>
            <person name="Cheng J.-F."/>
            <person name="Hugenholtz P."/>
            <person name="Woyke T."/>
            <person name="Wu D."/>
            <person name="Spring S."/>
            <person name="Pukall R."/>
            <person name="Steenblock K."/>
            <person name="Schneider S."/>
            <person name="Klenk H.-P."/>
            <person name="Eisen J.A."/>
        </authorList>
    </citation>
    <scope>NUCLEOTIDE SEQUENCE [LARGE SCALE GENOMIC DNA]</scope>
    <source>
        <strain evidence="13">DSM 15567 / CIP 107919 / 50-1 BON</strain>
    </source>
</reference>
<dbReference type="GO" id="GO:0005886">
    <property type="term" value="C:plasma membrane"/>
    <property type="evidence" value="ECO:0007669"/>
    <property type="project" value="UniProtKB-SubCell"/>
</dbReference>
<evidence type="ECO:0000256" key="1">
    <source>
        <dbReference type="ARBA" id="ARBA00004202"/>
    </source>
</evidence>
<dbReference type="EMBL" id="CP002360">
    <property type="protein sequence ID" value="AEE95602.1"/>
    <property type="molecule type" value="Genomic_DNA"/>
</dbReference>
<dbReference type="HAMAP" id="MF_00530">
    <property type="entry name" value="ATP_synth_epsil_bac"/>
    <property type="match status" value="1"/>
</dbReference>
<comment type="subcellular location">
    <subcellularLocation>
        <location evidence="1 8">Cell membrane</location>
        <topology evidence="1 8">Peripheral membrane protein</topology>
    </subcellularLocation>
</comment>
<dbReference type="InterPro" id="IPR036771">
    <property type="entry name" value="ATPsynth_dsu/esu_N"/>
</dbReference>
<dbReference type="InterPro" id="IPR001469">
    <property type="entry name" value="ATP_synth_F1_dsu/esu"/>
</dbReference>
<dbReference type="PANTHER" id="PTHR13822:SF10">
    <property type="entry name" value="ATP SYNTHASE EPSILON CHAIN, CHLOROPLASTIC"/>
    <property type="match status" value="1"/>
</dbReference>
<gene>
    <name evidence="8" type="primary">atpC</name>
    <name evidence="12" type="ordered locus">Mahau_0386</name>
</gene>
<dbReference type="SUPFAM" id="SSF51344">
    <property type="entry name" value="Epsilon subunit of F1F0-ATP synthase N-terminal domain"/>
    <property type="match status" value="1"/>
</dbReference>
<dbReference type="Gene3D" id="1.20.5.440">
    <property type="entry name" value="ATP synthase delta/epsilon subunit, C-terminal domain"/>
    <property type="match status" value="1"/>
</dbReference>
<keyword evidence="8" id="KW-0375">Hydrogen ion transport</keyword>
<dbReference type="InterPro" id="IPR036794">
    <property type="entry name" value="ATP_F1_dsu/esu_C_sf"/>
</dbReference>
<evidence type="ECO:0000256" key="8">
    <source>
        <dbReference type="HAMAP-Rule" id="MF_00530"/>
    </source>
</evidence>
<protein>
    <recommendedName>
        <fullName evidence="8">ATP synthase epsilon chain</fullName>
    </recommendedName>
    <alternativeName>
        <fullName evidence="8">ATP synthase F1 sector epsilon subunit</fullName>
    </alternativeName>
    <alternativeName>
        <fullName evidence="8">F-ATPase epsilon subunit</fullName>
    </alternativeName>
</protein>
<evidence type="ECO:0000256" key="4">
    <source>
        <dbReference type="ARBA" id="ARBA00023065"/>
    </source>
</evidence>
<keyword evidence="13" id="KW-1185">Reference proteome</keyword>
<dbReference type="GO" id="GO:0045259">
    <property type="term" value="C:proton-transporting ATP synthase complex"/>
    <property type="evidence" value="ECO:0007669"/>
    <property type="project" value="UniProtKB-KW"/>
</dbReference>
<accession>F3ZY77</accession>
<dbReference type="SUPFAM" id="SSF46604">
    <property type="entry name" value="Epsilon subunit of F1F0-ATP synthase C-terminal domain"/>
    <property type="match status" value="1"/>
</dbReference>
<evidence type="ECO:0000256" key="5">
    <source>
        <dbReference type="ARBA" id="ARBA00023136"/>
    </source>
</evidence>
<dbReference type="KEGG" id="mas:Mahau_0386"/>
<dbReference type="GO" id="GO:0046933">
    <property type="term" value="F:proton-transporting ATP synthase activity, rotational mechanism"/>
    <property type="evidence" value="ECO:0007669"/>
    <property type="project" value="UniProtKB-UniRule"/>
</dbReference>
<evidence type="ECO:0000256" key="3">
    <source>
        <dbReference type="ARBA" id="ARBA00022448"/>
    </source>
</evidence>
<dbReference type="GO" id="GO:0005524">
    <property type="term" value="F:ATP binding"/>
    <property type="evidence" value="ECO:0007669"/>
    <property type="project" value="UniProtKB-UniRule"/>
</dbReference>
<dbReference type="STRING" id="697281.Mahau_0386"/>
<dbReference type="InterPro" id="IPR020547">
    <property type="entry name" value="ATP_synth_F1_esu_C"/>
</dbReference>
<reference evidence="12 13" key="2">
    <citation type="journal article" date="2011" name="Stand. Genomic Sci.">
        <title>Complete genome sequence of Mahella australiensis type strain (50-1 BON).</title>
        <authorList>
            <person name="Sikorski J."/>
            <person name="Teshima H."/>
            <person name="Nolan M."/>
            <person name="Lucas S."/>
            <person name="Hammon N."/>
            <person name="Deshpande S."/>
            <person name="Cheng J.F."/>
            <person name="Pitluck S."/>
            <person name="Liolios K."/>
            <person name="Pagani I."/>
            <person name="Ivanova N."/>
            <person name="Huntemann M."/>
            <person name="Mavromatis K."/>
            <person name="Ovchinikova G."/>
            <person name="Pati A."/>
            <person name="Tapia R."/>
            <person name="Han C."/>
            <person name="Goodwin L."/>
            <person name="Chen A."/>
            <person name="Palaniappan K."/>
            <person name="Land M."/>
            <person name="Hauser L."/>
            <person name="Ngatchou-Djao O.D."/>
            <person name="Rohde M."/>
            <person name="Pukall R."/>
            <person name="Spring S."/>
            <person name="Abt B."/>
            <person name="Goker M."/>
            <person name="Detter J.C."/>
            <person name="Woyke T."/>
            <person name="Bristow J."/>
            <person name="Markowitz V."/>
            <person name="Hugenholtz P."/>
            <person name="Eisen J.A."/>
            <person name="Kyrpides N.C."/>
            <person name="Klenk H.P."/>
            <person name="Lapidus A."/>
        </authorList>
    </citation>
    <scope>NUCLEOTIDE SEQUENCE [LARGE SCALE GENOMIC DNA]</scope>
    <source>
        <strain evidence="13">DSM 15567 / CIP 107919 / 50-1 BON</strain>
    </source>
</reference>
<evidence type="ECO:0000313" key="13">
    <source>
        <dbReference type="Proteomes" id="UP000008457"/>
    </source>
</evidence>
<proteinExistence type="inferred from homology"/>
<name>F3ZY77_MAHA5</name>
<dbReference type="InterPro" id="IPR020546">
    <property type="entry name" value="ATP_synth_F1_dsu/esu_N"/>
</dbReference>
<dbReference type="RefSeq" id="WP_013780035.1">
    <property type="nucleotide sequence ID" value="NC_015520.1"/>
</dbReference>
<evidence type="ECO:0000256" key="9">
    <source>
        <dbReference type="RuleBase" id="RU003656"/>
    </source>
</evidence>
<evidence type="ECO:0000256" key="6">
    <source>
        <dbReference type="ARBA" id="ARBA00023196"/>
    </source>
</evidence>